<evidence type="ECO:0000313" key="2">
    <source>
        <dbReference type="Proteomes" id="UP000078541"/>
    </source>
</evidence>
<organism evidence="1 2">
    <name type="scientific">Trachymyrmex septentrionalis</name>
    <dbReference type="NCBI Taxonomy" id="34720"/>
    <lineage>
        <taxon>Eukaryota</taxon>
        <taxon>Metazoa</taxon>
        <taxon>Ecdysozoa</taxon>
        <taxon>Arthropoda</taxon>
        <taxon>Hexapoda</taxon>
        <taxon>Insecta</taxon>
        <taxon>Pterygota</taxon>
        <taxon>Neoptera</taxon>
        <taxon>Endopterygota</taxon>
        <taxon>Hymenoptera</taxon>
        <taxon>Apocrita</taxon>
        <taxon>Aculeata</taxon>
        <taxon>Formicoidea</taxon>
        <taxon>Formicidae</taxon>
        <taxon>Myrmicinae</taxon>
        <taxon>Trachymyrmex</taxon>
    </lineage>
</organism>
<gene>
    <name evidence="1" type="ORF">ALC56_12456</name>
</gene>
<proteinExistence type="predicted"/>
<dbReference type="EMBL" id="KQ981906">
    <property type="protein sequence ID" value="KYN33307.1"/>
    <property type="molecule type" value="Genomic_DNA"/>
</dbReference>
<keyword evidence="2" id="KW-1185">Reference proteome</keyword>
<dbReference type="Proteomes" id="UP000078541">
    <property type="component" value="Unassembled WGS sequence"/>
</dbReference>
<accession>A0A195EZG7</accession>
<name>A0A195EZG7_9HYME</name>
<protein>
    <submittedName>
        <fullName evidence="1">Uncharacterized protein</fullName>
    </submittedName>
</protein>
<reference evidence="1 2" key="1">
    <citation type="submission" date="2016-03" db="EMBL/GenBank/DDBJ databases">
        <title>Trachymyrmex septentrionalis WGS genome.</title>
        <authorList>
            <person name="Nygaard S."/>
            <person name="Hu H."/>
            <person name="Boomsma J."/>
            <person name="Zhang G."/>
        </authorList>
    </citation>
    <scope>NUCLEOTIDE SEQUENCE [LARGE SCALE GENOMIC DNA]</scope>
    <source>
        <strain evidence="1">Tsep2-gDNA-1</strain>
        <tissue evidence="1">Whole body</tissue>
    </source>
</reference>
<dbReference type="AlphaFoldDB" id="A0A195EZG7"/>
<sequence>MEIGANLRRQVSWQSREKYSEKAESVVSLPETVTNAIRKSTRWYPKDYPRNRVQGGPVYFLSSSMTYLLATTVTDERARIARIRFLAR</sequence>
<evidence type="ECO:0000313" key="1">
    <source>
        <dbReference type="EMBL" id="KYN33307.1"/>
    </source>
</evidence>